<dbReference type="AlphaFoldDB" id="A0A6V7GWP3"/>
<proteinExistence type="predicted"/>
<name>A0A6V7GWP3_9HYME</name>
<dbReference type="EMBL" id="CAJDYZ010003636">
    <property type="protein sequence ID" value="CAD1470296.1"/>
    <property type="molecule type" value="Genomic_DNA"/>
</dbReference>
<feature type="non-terminal residue" evidence="2">
    <location>
        <position position="1"/>
    </location>
</feature>
<feature type="region of interest" description="Disordered" evidence="1">
    <location>
        <begin position="36"/>
        <end position="73"/>
    </location>
</feature>
<reference evidence="2" key="1">
    <citation type="submission" date="2020-07" db="EMBL/GenBank/DDBJ databases">
        <authorList>
            <person name="Nazaruddin N."/>
        </authorList>
    </citation>
    <scope>NUCLEOTIDE SEQUENCE</scope>
</reference>
<evidence type="ECO:0000313" key="3">
    <source>
        <dbReference type="Proteomes" id="UP000752696"/>
    </source>
</evidence>
<comment type="caution">
    <text evidence="2">The sequence shown here is derived from an EMBL/GenBank/DDBJ whole genome shotgun (WGS) entry which is preliminary data.</text>
</comment>
<accession>A0A6V7GWP3</accession>
<keyword evidence="3" id="KW-1185">Reference proteome</keyword>
<organism evidence="2 3">
    <name type="scientific">Heterotrigona itama</name>
    <dbReference type="NCBI Taxonomy" id="395501"/>
    <lineage>
        <taxon>Eukaryota</taxon>
        <taxon>Metazoa</taxon>
        <taxon>Ecdysozoa</taxon>
        <taxon>Arthropoda</taxon>
        <taxon>Hexapoda</taxon>
        <taxon>Insecta</taxon>
        <taxon>Pterygota</taxon>
        <taxon>Neoptera</taxon>
        <taxon>Endopterygota</taxon>
        <taxon>Hymenoptera</taxon>
        <taxon>Apocrita</taxon>
        <taxon>Aculeata</taxon>
        <taxon>Apoidea</taxon>
        <taxon>Anthophila</taxon>
        <taxon>Apidae</taxon>
        <taxon>Heterotrigona</taxon>
    </lineage>
</organism>
<protein>
    <submittedName>
        <fullName evidence="2">Uncharacterized protein</fullName>
    </submittedName>
</protein>
<dbReference type="OrthoDB" id="8123787at2759"/>
<evidence type="ECO:0000256" key="1">
    <source>
        <dbReference type="SAM" id="MobiDB-lite"/>
    </source>
</evidence>
<dbReference type="Proteomes" id="UP000752696">
    <property type="component" value="Unassembled WGS sequence"/>
</dbReference>
<gene>
    <name evidence="2" type="ORF">MHI_LOCUS183662</name>
</gene>
<feature type="compositionally biased region" description="Low complexity" evidence="1">
    <location>
        <begin position="44"/>
        <end position="64"/>
    </location>
</feature>
<evidence type="ECO:0000313" key="2">
    <source>
        <dbReference type="EMBL" id="CAD1470296.1"/>
    </source>
</evidence>
<sequence length="107" mass="11511">YASLMRKLMVLETIAWSRDIYVAHVSGIRQYSMQESAAQETAPSVSTSAIASTHTSNSTATSQSDRNSKCLRGHSSAVNLGPLTTVGSEAHTCTPVGLEHSHYILLF</sequence>